<dbReference type="RefSeq" id="WP_286355420.1">
    <property type="nucleotide sequence ID" value="NZ_AP027079.1"/>
</dbReference>
<keyword evidence="10" id="KW-0808">Transferase</keyword>
<dbReference type="Proteomes" id="UP001242010">
    <property type="component" value="Chromosome"/>
</dbReference>
<dbReference type="PROSITE" id="PS51094">
    <property type="entry name" value="PTS_EIIA_TYPE_2"/>
    <property type="match status" value="1"/>
</dbReference>
<keyword evidence="6" id="KW-0813">Transport</keyword>
<evidence type="ECO:0000256" key="1">
    <source>
        <dbReference type="ARBA" id="ARBA00000683"/>
    </source>
</evidence>
<dbReference type="PROSITE" id="PS51350">
    <property type="entry name" value="PTS_HPR_DOM"/>
    <property type="match status" value="1"/>
</dbReference>
<evidence type="ECO:0000256" key="13">
    <source>
        <dbReference type="ARBA" id="ARBA00022777"/>
    </source>
</evidence>
<dbReference type="Gene3D" id="3.40.930.10">
    <property type="entry name" value="Mannitol-specific EII, Chain A"/>
    <property type="match status" value="1"/>
</dbReference>
<evidence type="ECO:0000256" key="14">
    <source>
        <dbReference type="ARBA" id="ARBA00022842"/>
    </source>
</evidence>
<keyword evidence="9" id="KW-0762">Sugar transport</keyword>
<protein>
    <submittedName>
        <fullName evidence="17">Phosphoenolpyruvate--protein phosphotransferase</fullName>
    </submittedName>
</protein>
<dbReference type="Pfam" id="PF00381">
    <property type="entry name" value="PTS-HPr"/>
    <property type="match status" value="1"/>
</dbReference>
<dbReference type="InterPro" id="IPR018274">
    <property type="entry name" value="PEP_util_AS"/>
</dbReference>
<dbReference type="PANTHER" id="PTHR46244:SF4">
    <property type="entry name" value="MULTIPHOSPHORYL TRANSFER PROTEIN 1-RELATED"/>
    <property type="match status" value="1"/>
</dbReference>
<dbReference type="InterPro" id="IPR008731">
    <property type="entry name" value="PTS_EIN"/>
</dbReference>
<evidence type="ECO:0000256" key="12">
    <source>
        <dbReference type="ARBA" id="ARBA00022723"/>
    </source>
</evidence>
<accession>A0ABN6UVI5</accession>
<organism evidence="17 18">
    <name type="scientific">Geothrix oryzae</name>
    <dbReference type="NCBI Taxonomy" id="2927975"/>
    <lineage>
        <taxon>Bacteria</taxon>
        <taxon>Pseudomonadati</taxon>
        <taxon>Acidobacteriota</taxon>
        <taxon>Holophagae</taxon>
        <taxon>Holophagales</taxon>
        <taxon>Holophagaceae</taxon>
        <taxon>Geothrix</taxon>
    </lineage>
</organism>
<dbReference type="CDD" id="cd00211">
    <property type="entry name" value="PTS_IIA_fru"/>
    <property type="match status" value="1"/>
</dbReference>
<dbReference type="InterPro" id="IPR000121">
    <property type="entry name" value="PEP_util_C"/>
</dbReference>
<dbReference type="InterPro" id="IPR008279">
    <property type="entry name" value="PEP-util_enz_mobile_dom"/>
</dbReference>
<evidence type="ECO:0000313" key="17">
    <source>
        <dbReference type="EMBL" id="BDU68784.1"/>
    </source>
</evidence>
<proteinExistence type="inferred from homology"/>
<comment type="catalytic activity">
    <reaction evidence="1">
        <text>L-histidyl-[protein] + phosphoenolpyruvate = N(pros)-phospho-L-histidyl-[protein] + pyruvate</text>
        <dbReference type="Rhea" id="RHEA:23880"/>
        <dbReference type="Rhea" id="RHEA-COMP:9745"/>
        <dbReference type="Rhea" id="RHEA-COMP:9746"/>
        <dbReference type="ChEBI" id="CHEBI:15361"/>
        <dbReference type="ChEBI" id="CHEBI:29979"/>
        <dbReference type="ChEBI" id="CHEBI:58702"/>
        <dbReference type="ChEBI" id="CHEBI:64837"/>
        <dbReference type="EC" id="2.7.3.9"/>
    </reaction>
</comment>
<keyword evidence="7" id="KW-0963">Cytoplasm</keyword>
<evidence type="ECO:0000256" key="2">
    <source>
        <dbReference type="ARBA" id="ARBA00001401"/>
    </source>
</evidence>
<evidence type="ECO:0000256" key="10">
    <source>
        <dbReference type="ARBA" id="ARBA00022679"/>
    </source>
</evidence>
<dbReference type="Pfam" id="PF00391">
    <property type="entry name" value="PEP-utilizers"/>
    <property type="match status" value="1"/>
</dbReference>
<dbReference type="InterPro" id="IPR002178">
    <property type="entry name" value="PTS_EIIA_type-2_dom"/>
</dbReference>
<evidence type="ECO:0000256" key="11">
    <source>
        <dbReference type="ARBA" id="ARBA00022683"/>
    </source>
</evidence>
<dbReference type="PROSITE" id="PS00742">
    <property type="entry name" value="PEP_ENZYMES_2"/>
    <property type="match status" value="1"/>
</dbReference>
<comment type="catalytic activity">
    <reaction evidence="2">
        <text>D-fructose(out) + N(pros)-phospho-L-histidyl-[protein] = D-fructose 1-phosphate(in) + L-histidyl-[protein]</text>
        <dbReference type="Rhea" id="RHEA:49252"/>
        <dbReference type="Rhea" id="RHEA-COMP:9745"/>
        <dbReference type="Rhea" id="RHEA-COMP:9746"/>
        <dbReference type="ChEBI" id="CHEBI:29979"/>
        <dbReference type="ChEBI" id="CHEBI:37721"/>
        <dbReference type="ChEBI" id="CHEBI:58674"/>
        <dbReference type="ChEBI" id="CHEBI:64837"/>
        <dbReference type="EC" id="2.7.1.202"/>
    </reaction>
</comment>
<keyword evidence="14" id="KW-0460">Magnesium</keyword>
<evidence type="ECO:0000256" key="8">
    <source>
        <dbReference type="ARBA" id="ARBA00022553"/>
    </source>
</evidence>
<feature type="domain" description="PTS EIIA type-2" evidence="15">
    <location>
        <begin position="690"/>
        <end position="832"/>
    </location>
</feature>
<evidence type="ECO:0000259" key="15">
    <source>
        <dbReference type="PROSITE" id="PS51094"/>
    </source>
</evidence>
<dbReference type="InterPro" id="IPR050499">
    <property type="entry name" value="PEP-utilizing_PTS_enzyme"/>
</dbReference>
<dbReference type="Gene3D" id="3.30.1340.10">
    <property type="entry name" value="HPr-like"/>
    <property type="match status" value="1"/>
</dbReference>
<keyword evidence="13" id="KW-0418">Kinase</keyword>
<dbReference type="SUPFAM" id="SSF47831">
    <property type="entry name" value="Enzyme I of the PEP:sugar phosphotransferase system HPr-binding (sub)domain"/>
    <property type="match status" value="1"/>
</dbReference>
<evidence type="ECO:0000256" key="3">
    <source>
        <dbReference type="ARBA" id="ARBA00001946"/>
    </source>
</evidence>
<dbReference type="InterPro" id="IPR040442">
    <property type="entry name" value="Pyrv_kinase-like_dom_sf"/>
</dbReference>
<dbReference type="Pfam" id="PF02896">
    <property type="entry name" value="PEP-utilizers_C"/>
    <property type="match status" value="1"/>
</dbReference>
<dbReference type="InterPro" id="IPR016152">
    <property type="entry name" value="PTrfase/Anion_transptr"/>
</dbReference>
<keyword evidence="11" id="KW-0598">Phosphotransferase system</keyword>
<comment type="subcellular location">
    <subcellularLocation>
        <location evidence="4">Cytoplasm</location>
    </subcellularLocation>
</comment>
<dbReference type="SUPFAM" id="SSF55804">
    <property type="entry name" value="Phoshotransferase/anion transport protein"/>
    <property type="match status" value="1"/>
</dbReference>
<dbReference type="Gene3D" id="1.10.274.10">
    <property type="entry name" value="PtsI, HPr-binding domain"/>
    <property type="match status" value="1"/>
</dbReference>
<keyword evidence="12" id="KW-0479">Metal-binding</keyword>
<sequence length="835" mass="89280">MEYAFDFPLAGGLHAWPAAALRERSAAHSARLEFLNERTGRTAPLDSVLGLLATDTRKGDPCRIRVETGDEAEAHRDLVAFLQGPFLSCDRSAVPGARTSSVVPRLVERSGGRWWAGVGVSEGVGTGQLVRLAVAAPRPSQAPQVQAPVEAPVEVERKALRLALETVGARLKEEIRQAAHPAQRSVLDVHLALLGDPAWRDGIEAALLEGRTAADAVEAATRWAEGPLVRSEHAAIRERALDLQDVADRLIRELCGEDPEASRLRLTAPSVLVADRLAPSRLLALDLELLRGLVLAEGGGTSHTAILARSFGIPCVTAQVPETLEGRRLLVDGLRGLVIAEPTPEVEAYYRVEAEGQRQRMGCPAPWAGAGVGAGARTRDGHEVRVLGNISTAEETSRALGAGADGIGLFRTEMLFLHRSAPPGEDEQVQAYGRVLREAAGRPVTLRLLDVGGDKPLAYLPLLPEANPFLGRRGVRWYADQVDLVRTQLRAALRASAHGPLRLMIPMVAEVEELRWVRALMEEVRASLAAEGLNPPDVPLGIMVEVPAAALNLEALGREADFLSVGTNDLVQYLFAADRGDVGVTKASHEWHPATLRLLAHIAQGARAVGKPVSICGEMASRPKLLPLLLGLGFDDLSVAPSAVAAVRTALAPLDLEACLDLTRRALRAATAAEVEGLLDEALRPGVAPPLLDPDLVVLEAACGTKEEAIKLLVERLASAGRTRDPLDLEEAIWAREAAYATGLGHGFAVPHCKSPAVAANAIAILRLAAPVAWSDEAEARLVFLLVSRPDGEEEHLRVFARLARRLMDAGFREGLLEAPDTEALLDLLRPDLSA</sequence>
<comment type="similarity">
    <text evidence="5">Belongs to the PEP-utilizing enzyme family.</text>
</comment>
<dbReference type="InterPro" id="IPR036637">
    <property type="entry name" value="Phosphohistidine_dom_sf"/>
</dbReference>
<dbReference type="SUPFAM" id="SSF51621">
    <property type="entry name" value="Phosphoenolpyruvate/pyruvate domain"/>
    <property type="match status" value="1"/>
</dbReference>
<evidence type="ECO:0000313" key="18">
    <source>
        <dbReference type="Proteomes" id="UP001242010"/>
    </source>
</evidence>
<dbReference type="SUPFAM" id="SSF55594">
    <property type="entry name" value="HPr-like"/>
    <property type="match status" value="1"/>
</dbReference>
<keyword evidence="18" id="KW-1185">Reference proteome</keyword>
<dbReference type="Pfam" id="PF00359">
    <property type="entry name" value="PTS_EIIA_2"/>
    <property type="match status" value="1"/>
</dbReference>
<dbReference type="NCBIfam" id="TIGR01417">
    <property type="entry name" value="PTS_I_fam"/>
    <property type="match status" value="1"/>
</dbReference>
<evidence type="ECO:0000256" key="9">
    <source>
        <dbReference type="ARBA" id="ARBA00022597"/>
    </source>
</evidence>
<name>A0ABN6UVI5_9BACT</name>
<evidence type="ECO:0000256" key="7">
    <source>
        <dbReference type="ARBA" id="ARBA00022490"/>
    </source>
</evidence>
<evidence type="ECO:0000256" key="6">
    <source>
        <dbReference type="ARBA" id="ARBA00022448"/>
    </source>
</evidence>
<dbReference type="InterPro" id="IPR000032">
    <property type="entry name" value="HPr-like"/>
</dbReference>
<comment type="cofactor">
    <cofactor evidence="3">
        <name>Mg(2+)</name>
        <dbReference type="ChEBI" id="CHEBI:18420"/>
    </cofactor>
</comment>
<dbReference type="PANTHER" id="PTHR46244">
    <property type="entry name" value="PHOSPHOENOLPYRUVATE-PROTEIN PHOSPHOTRANSFERASE"/>
    <property type="match status" value="1"/>
</dbReference>
<dbReference type="PRINTS" id="PR01736">
    <property type="entry name" value="PHPHTRNFRASE"/>
</dbReference>
<dbReference type="InterPro" id="IPR023151">
    <property type="entry name" value="PEP_util_CS"/>
</dbReference>
<evidence type="ECO:0000259" key="16">
    <source>
        <dbReference type="PROSITE" id="PS51350"/>
    </source>
</evidence>
<gene>
    <name evidence="17" type="primary">ptsA</name>
    <name evidence="17" type="ORF">GETHOR_08850</name>
</gene>
<dbReference type="InterPro" id="IPR015813">
    <property type="entry name" value="Pyrv/PenolPyrv_kinase-like_dom"/>
</dbReference>
<dbReference type="EMBL" id="AP027079">
    <property type="protein sequence ID" value="BDU68784.1"/>
    <property type="molecule type" value="Genomic_DNA"/>
</dbReference>
<dbReference type="PROSITE" id="PS00370">
    <property type="entry name" value="PEP_ENZYMES_PHOS_SITE"/>
    <property type="match status" value="1"/>
</dbReference>
<dbReference type="SUPFAM" id="SSF52009">
    <property type="entry name" value="Phosphohistidine domain"/>
    <property type="match status" value="1"/>
</dbReference>
<feature type="domain" description="HPr" evidence="16">
    <location>
        <begin position="1"/>
        <end position="92"/>
    </location>
</feature>
<evidence type="ECO:0000256" key="5">
    <source>
        <dbReference type="ARBA" id="ARBA00007837"/>
    </source>
</evidence>
<dbReference type="Gene3D" id="3.50.30.10">
    <property type="entry name" value="Phosphohistidine domain"/>
    <property type="match status" value="1"/>
</dbReference>
<dbReference type="InterPro" id="IPR035895">
    <property type="entry name" value="HPr-like_sf"/>
</dbReference>
<keyword evidence="8" id="KW-0597">Phosphoprotein</keyword>
<evidence type="ECO:0000256" key="4">
    <source>
        <dbReference type="ARBA" id="ARBA00004496"/>
    </source>
</evidence>
<dbReference type="InterPro" id="IPR006318">
    <property type="entry name" value="PTS_EI-like"/>
</dbReference>
<dbReference type="InterPro" id="IPR036618">
    <property type="entry name" value="PtsI_HPr-bd_sf"/>
</dbReference>
<dbReference type="CDD" id="cd00367">
    <property type="entry name" value="PTS-HPr_like"/>
    <property type="match status" value="1"/>
</dbReference>
<dbReference type="Pfam" id="PF05524">
    <property type="entry name" value="PEP-utilisers_N"/>
    <property type="match status" value="1"/>
</dbReference>
<dbReference type="Gene3D" id="3.20.20.60">
    <property type="entry name" value="Phosphoenolpyruvate-binding domains"/>
    <property type="match status" value="1"/>
</dbReference>
<reference evidence="18" key="1">
    <citation type="journal article" date="2023" name="Int. J. Syst. Evol. Microbiol.">
        <title>Mesoterricola silvestris gen. nov., sp. nov., Mesoterricola sediminis sp. nov., Geothrix oryzae sp. nov., Geothrix edaphica sp. nov., Geothrix rubra sp. nov., and Geothrix limicola sp. nov., six novel members of Acidobacteriota isolated from soils.</title>
        <authorList>
            <person name="Itoh H."/>
            <person name="Sugisawa Y."/>
            <person name="Mise K."/>
            <person name="Xu Z."/>
            <person name="Kuniyasu M."/>
            <person name="Ushijima N."/>
            <person name="Kawano K."/>
            <person name="Kobayashi E."/>
            <person name="Shiratori Y."/>
            <person name="Masuda Y."/>
            <person name="Senoo K."/>
        </authorList>
    </citation>
    <scope>NUCLEOTIDE SEQUENCE [LARGE SCALE GENOMIC DNA]</scope>
    <source>
        <strain evidence="18">Red222</strain>
    </source>
</reference>